<dbReference type="EMBL" id="VMRY01000022">
    <property type="protein sequence ID" value="TVT56370.1"/>
    <property type="molecule type" value="Genomic_DNA"/>
</dbReference>
<comment type="caution">
    <text evidence="1">The sequence shown here is derived from an EMBL/GenBank/DDBJ whole genome shotgun (WGS) entry which is preliminary data.</text>
</comment>
<name>A0A558D5T5_9GAMM</name>
<proteinExistence type="predicted"/>
<accession>A0A558D5T5</accession>
<reference evidence="1 2" key="1">
    <citation type="submission" date="2019-07" db="EMBL/GenBank/DDBJ databases">
        <title>The pathways for chlorine oxyanion respiration interact through the shared metabolite chlorate.</title>
        <authorList>
            <person name="Barnum T.P."/>
            <person name="Cheng Y."/>
            <person name="Hill K.A."/>
            <person name="Lucas L.N."/>
            <person name="Carlson H.K."/>
            <person name="Coates J.D."/>
        </authorList>
    </citation>
    <scope>NUCLEOTIDE SEQUENCE [LARGE SCALE GENOMIC DNA]</scope>
    <source>
        <strain evidence="1">BK-3</strain>
    </source>
</reference>
<dbReference type="GO" id="GO:0008483">
    <property type="term" value="F:transaminase activity"/>
    <property type="evidence" value="ECO:0007669"/>
    <property type="project" value="UniProtKB-KW"/>
</dbReference>
<dbReference type="AlphaFoldDB" id="A0A558D5T5"/>
<gene>
    <name evidence="1" type="ORF">FHK82_07300</name>
</gene>
<dbReference type="Proteomes" id="UP000317355">
    <property type="component" value="Unassembled WGS sequence"/>
</dbReference>
<keyword evidence="1" id="KW-0032">Aminotransferase</keyword>
<keyword evidence="1" id="KW-0808">Transferase</keyword>
<evidence type="ECO:0000313" key="1">
    <source>
        <dbReference type="EMBL" id="TVT56370.1"/>
    </source>
</evidence>
<protein>
    <submittedName>
        <fullName evidence="1">Glucosamine--fructose-6-phosphate aminotransferase</fullName>
    </submittedName>
</protein>
<evidence type="ECO:0000313" key="2">
    <source>
        <dbReference type="Proteomes" id="UP000317355"/>
    </source>
</evidence>
<organism evidence="1 2">
    <name type="scientific">Sedimenticola thiotaurini</name>
    <dbReference type="NCBI Taxonomy" id="1543721"/>
    <lineage>
        <taxon>Bacteria</taxon>
        <taxon>Pseudomonadati</taxon>
        <taxon>Pseudomonadota</taxon>
        <taxon>Gammaproteobacteria</taxon>
        <taxon>Chromatiales</taxon>
        <taxon>Sedimenticolaceae</taxon>
        <taxon>Sedimenticola</taxon>
    </lineage>
</organism>
<sequence length="109" mass="11629">MLPLKQSLQDWQTEAFESSLKAELLALDPALLPLQKGVSCGGYVDGTNMQMTLLSTAATADRITAKVGVFFNEIIAGCSCGDDPMSEPAYCELCVLIDKQTGMASFSLC</sequence>